<dbReference type="InterPro" id="IPR002711">
    <property type="entry name" value="HNH"/>
</dbReference>
<dbReference type="Gene3D" id="1.10.30.50">
    <property type="match status" value="1"/>
</dbReference>
<dbReference type="GO" id="GO:0004519">
    <property type="term" value="F:endonuclease activity"/>
    <property type="evidence" value="ECO:0007669"/>
    <property type="project" value="UniProtKB-KW"/>
</dbReference>
<evidence type="ECO:0000259" key="5">
    <source>
        <dbReference type="SMART" id="SM00507"/>
    </source>
</evidence>
<protein>
    <recommendedName>
        <fullName evidence="4">Putative HNH nuclease YajD</fullName>
    </recommendedName>
</protein>
<evidence type="ECO:0000313" key="6">
    <source>
        <dbReference type="EMBL" id="GHW00863.1"/>
    </source>
</evidence>
<dbReference type="RefSeq" id="WP_201331699.1">
    <property type="nucleotide sequence ID" value="NZ_BOCG01000254.1"/>
</dbReference>
<comment type="caution">
    <text evidence="6">The sequence shown here is derived from an EMBL/GenBank/DDBJ whole genome shotgun (WGS) entry which is preliminary data.</text>
</comment>
<evidence type="ECO:0000256" key="3">
    <source>
        <dbReference type="ARBA" id="ARBA00038412"/>
    </source>
</evidence>
<dbReference type="EMBL" id="BOCI01000143">
    <property type="protein sequence ID" value="GHW00863.1"/>
    <property type="molecule type" value="Genomic_DNA"/>
</dbReference>
<evidence type="ECO:0000313" key="7">
    <source>
        <dbReference type="Proteomes" id="UP000616547"/>
    </source>
</evidence>
<keyword evidence="6" id="KW-0255">Endonuclease</keyword>
<dbReference type="InterPro" id="IPR003615">
    <property type="entry name" value="HNH_nuc"/>
</dbReference>
<accession>A0ABQ3W393</accession>
<keyword evidence="7" id="KW-1185">Reference proteome</keyword>
<keyword evidence="2" id="KW-0378">Hydrolase</keyword>
<dbReference type="SMART" id="SM00507">
    <property type="entry name" value="HNHc"/>
    <property type="match status" value="1"/>
</dbReference>
<feature type="domain" description="HNH nuclease" evidence="5">
    <location>
        <begin position="83"/>
        <end position="139"/>
    </location>
</feature>
<dbReference type="CDD" id="cd00085">
    <property type="entry name" value="HNHc"/>
    <property type="match status" value="1"/>
</dbReference>
<dbReference type="Proteomes" id="UP000616547">
    <property type="component" value="Unassembled WGS sequence"/>
</dbReference>
<dbReference type="PANTHER" id="PTHR41286:SF1">
    <property type="entry name" value="HNH NUCLEASE YAJD-RELATED"/>
    <property type="match status" value="1"/>
</dbReference>
<evidence type="ECO:0000256" key="1">
    <source>
        <dbReference type="ARBA" id="ARBA00022722"/>
    </source>
</evidence>
<proteinExistence type="inferred from homology"/>
<keyword evidence="1" id="KW-0540">Nuclease</keyword>
<evidence type="ECO:0000256" key="2">
    <source>
        <dbReference type="ARBA" id="ARBA00022801"/>
    </source>
</evidence>
<name>A0ABQ3W393_9LACO</name>
<dbReference type="Pfam" id="PF01844">
    <property type="entry name" value="HNH"/>
    <property type="match status" value="1"/>
</dbReference>
<organism evidence="6 7">
    <name type="scientific">Lactobacillus nasalidis</name>
    <dbReference type="NCBI Taxonomy" id="2797258"/>
    <lineage>
        <taxon>Bacteria</taxon>
        <taxon>Bacillati</taxon>
        <taxon>Bacillota</taxon>
        <taxon>Bacilli</taxon>
        <taxon>Lactobacillales</taxon>
        <taxon>Lactobacillaceae</taxon>
        <taxon>Lactobacillus</taxon>
    </lineage>
</organism>
<reference evidence="7" key="1">
    <citation type="submission" date="2021-01" db="EMBL/GenBank/DDBJ databases">
        <title>Draft genome sequence of Nasalis larvatus strain YZ03.</title>
        <authorList>
            <person name="Suzuki-Hashido N."/>
            <person name="Tsuchida S."/>
            <person name="Hayakawa T."/>
        </authorList>
    </citation>
    <scope>NUCLEOTIDE SEQUENCE [LARGE SCALE GENOMIC DNA]</scope>
    <source>
        <strain evidence="7">YZ03</strain>
    </source>
</reference>
<evidence type="ECO:0000256" key="4">
    <source>
        <dbReference type="ARBA" id="ARBA00040194"/>
    </source>
</evidence>
<dbReference type="PANTHER" id="PTHR41286">
    <property type="entry name" value="HNH NUCLEASE YAJD-RELATED"/>
    <property type="match status" value="1"/>
</dbReference>
<gene>
    <name evidence="6" type="primary">mcrA</name>
    <name evidence="6" type="ORF">lacNasYZ03_05500</name>
</gene>
<comment type="similarity">
    <text evidence="3">Belongs to the HNH nuclease family.</text>
</comment>
<sequence>MPRVRTCRAVDCKRLASPGHLYCDAHVDQERAYLSRREAYLKSRQGNPKKVKQQQWAYNHIKRYSTPVKAEQNRFYHTKAWTSLREVVLKRDYHLCQYCKQDGKLTQGTVVDHVVPIEYSPSQMRDVDNLVTCCRDCHAKKTRWEQAYYGTGQGNHLKTVAKVSDVGSVVKMMHALESSKRLSERSQAF</sequence>